<gene>
    <name evidence="3" type="ORF">SSP24_30210</name>
</gene>
<sequence length="141" mass="15621">MNPEMDEERVLAQLERRLAQDDPALAATMDALNEQFPDEPGAQAADSEEQQRNWRRTAAIACAVVAFLGLFLTAVFNNNPQQADRDPPPPKGVVPGVSEHTQRRSPRRRLREPGRRPLPTDLPTAYPGEPCAHVILHSSPV</sequence>
<protein>
    <recommendedName>
        <fullName evidence="5">DUF3040 domain-containing protein</fullName>
    </recommendedName>
</protein>
<accession>A0A4Y3VK17</accession>
<feature type="region of interest" description="Disordered" evidence="1">
    <location>
        <begin position="78"/>
        <end position="130"/>
    </location>
</feature>
<feature type="transmembrane region" description="Helical" evidence="2">
    <location>
        <begin position="57"/>
        <end position="76"/>
    </location>
</feature>
<dbReference type="EMBL" id="BJND01000020">
    <property type="protein sequence ID" value="GEC05366.1"/>
    <property type="molecule type" value="Genomic_DNA"/>
</dbReference>
<dbReference type="RefSeq" id="WP_141310020.1">
    <property type="nucleotide sequence ID" value="NZ_BJND01000020.1"/>
</dbReference>
<keyword evidence="2" id="KW-0812">Transmembrane</keyword>
<dbReference type="Proteomes" id="UP000317881">
    <property type="component" value="Unassembled WGS sequence"/>
</dbReference>
<name>A0A4Y3VK17_9ACTN</name>
<evidence type="ECO:0008006" key="5">
    <source>
        <dbReference type="Google" id="ProtNLM"/>
    </source>
</evidence>
<keyword evidence="4" id="KW-1185">Reference proteome</keyword>
<evidence type="ECO:0000313" key="4">
    <source>
        <dbReference type="Proteomes" id="UP000317881"/>
    </source>
</evidence>
<evidence type="ECO:0000256" key="1">
    <source>
        <dbReference type="SAM" id="MobiDB-lite"/>
    </source>
</evidence>
<dbReference type="AlphaFoldDB" id="A0A4Y3VK17"/>
<dbReference type="Pfam" id="PF11239">
    <property type="entry name" value="DUF3040"/>
    <property type="match status" value="1"/>
</dbReference>
<evidence type="ECO:0000256" key="2">
    <source>
        <dbReference type="SAM" id="Phobius"/>
    </source>
</evidence>
<organism evidence="3 4">
    <name type="scientific">Streptomyces spinoverrucosus</name>
    <dbReference type="NCBI Taxonomy" id="284043"/>
    <lineage>
        <taxon>Bacteria</taxon>
        <taxon>Bacillati</taxon>
        <taxon>Actinomycetota</taxon>
        <taxon>Actinomycetes</taxon>
        <taxon>Kitasatosporales</taxon>
        <taxon>Streptomycetaceae</taxon>
        <taxon>Streptomyces</taxon>
    </lineage>
</organism>
<evidence type="ECO:0000313" key="3">
    <source>
        <dbReference type="EMBL" id="GEC05366.1"/>
    </source>
</evidence>
<reference evidence="3 4" key="1">
    <citation type="submission" date="2019-06" db="EMBL/GenBank/DDBJ databases">
        <title>Whole genome shotgun sequence of Streptomyces spinoverrucosus NBRC 14228.</title>
        <authorList>
            <person name="Hosoyama A."/>
            <person name="Uohara A."/>
            <person name="Ohji S."/>
            <person name="Ichikawa N."/>
        </authorList>
    </citation>
    <scope>NUCLEOTIDE SEQUENCE [LARGE SCALE GENOMIC DNA]</scope>
    <source>
        <strain evidence="3 4">NBRC 14228</strain>
    </source>
</reference>
<proteinExistence type="predicted"/>
<dbReference type="InterPro" id="IPR021401">
    <property type="entry name" value="DUF3040"/>
</dbReference>
<keyword evidence="2" id="KW-1133">Transmembrane helix</keyword>
<comment type="caution">
    <text evidence="3">The sequence shown here is derived from an EMBL/GenBank/DDBJ whole genome shotgun (WGS) entry which is preliminary data.</text>
</comment>
<keyword evidence="2" id="KW-0472">Membrane</keyword>
<dbReference type="OrthoDB" id="4313849at2"/>